<proteinExistence type="predicted"/>
<gene>
    <name evidence="1" type="ORF">METZ01_LOCUS362303</name>
</gene>
<evidence type="ECO:0000313" key="1">
    <source>
        <dbReference type="EMBL" id="SVD09449.1"/>
    </source>
</evidence>
<sequence length="311" mass="34716">IPQRYKTWYHDNYGSSGGNMAVYNGYSNSYWTDETMITPLVHTTDLAKLSFKTYDYNEYLDVAYSVDGTTFVDLASVYVNGFWQQHDISLPEVDSLWVSFTYAPDSGYSYTTYLNVDDVKISSLPSTYIEGFVYDQDTDLGLGGVSVQLNGSELTTTGENALLLDSGFEDSSFVGSYLTTTSGWWVYPPELTNFYHTMEGDLIYNDTLGANGVNTVSVHEGDRALKMWGQFTGAENNTAIYQQIGAVEEGTEMYIGAWAMTALDNKITDGNAFFVAINWLDSGFGWLGQAQSEHMYSSYAVDTWHYVDVHG</sequence>
<reference evidence="1" key="1">
    <citation type="submission" date="2018-05" db="EMBL/GenBank/DDBJ databases">
        <authorList>
            <person name="Lanie J.A."/>
            <person name="Ng W.-L."/>
            <person name="Kazmierczak K.M."/>
            <person name="Andrzejewski T.M."/>
            <person name="Davidsen T.M."/>
            <person name="Wayne K.J."/>
            <person name="Tettelin H."/>
            <person name="Glass J.I."/>
            <person name="Rusch D."/>
            <person name="Podicherti R."/>
            <person name="Tsui H.-C.T."/>
            <person name="Winkler M.E."/>
        </authorList>
    </citation>
    <scope>NUCLEOTIDE SEQUENCE</scope>
</reference>
<name>A0A382SHW7_9ZZZZ</name>
<protein>
    <submittedName>
        <fullName evidence="1">Uncharacterized protein</fullName>
    </submittedName>
</protein>
<organism evidence="1">
    <name type="scientific">marine metagenome</name>
    <dbReference type="NCBI Taxonomy" id="408172"/>
    <lineage>
        <taxon>unclassified sequences</taxon>
        <taxon>metagenomes</taxon>
        <taxon>ecological metagenomes</taxon>
    </lineage>
</organism>
<feature type="non-terminal residue" evidence="1">
    <location>
        <position position="311"/>
    </location>
</feature>
<feature type="non-terminal residue" evidence="1">
    <location>
        <position position="1"/>
    </location>
</feature>
<dbReference type="EMBL" id="UINC01129212">
    <property type="protein sequence ID" value="SVD09449.1"/>
    <property type="molecule type" value="Genomic_DNA"/>
</dbReference>
<dbReference type="AlphaFoldDB" id="A0A382SHW7"/>
<accession>A0A382SHW7</accession>